<evidence type="ECO:0000313" key="2">
    <source>
        <dbReference type="EMBL" id="CAG8511776.1"/>
    </source>
</evidence>
<comment type="caution">
    <text evidence="2">The sequence shown here is derived from an EMBL/GenBank/DDBJ whole genome shotgun (WGS) entry which is preliminary data.</text>
</comment>
<proteinExistence type="predicted"/>
<dbReference type="EMBL" id="CAJVPS010000846">
    <property type="protein sequence ID" value="CAG8511776.1"/>
    <property type="molecule type" value="Genomic_DNA"/>
</dbReference>
<gene>
    <name evidence="2" type="ORF">ALEPTO_LOCUS4011</name>
</gene>
<organism evidence="2 3">
    <name type="scientific">Ambispora leptoticha</name>
    <dbReference type="NCBI Taxonomy" id="144679"/>
    <lineage>
        <taxon>Eukaryota</taxon>
        <taxon>Fungi</taxon>
        <taxon>Fungi incertae sedis</taxon>
        <taxon>Mucoromycota</taxon>
        <taxon>Glomeromycotina</taxon>
        <taxon>Glomeromycetes</taxon>
        <taxon>Archaeosporales</taxon>
        <taxon>Ambisporaceae</taxon>
        <taxon>Ambispora</taxon>
    </lineage>
</organism>
<keyword evidence="3" id="KW-1185">Reference proteome</keyword>
<protein>
    <submittedName>
        <fullName evidence="2">6732_t:CDS:1</fullName>
    </submittedName>
</protein>
<evidence type="ECO:0000313" key="3">
    <source>
        <dbReference type="Proteomes" id="UP000789508"/>
    </source>
</evidence>
<reference evidence="2" key="1">
    <citation type="submission" date="2021-06" db="EMBL/GenBank/DDBJ databases">
        <authorList>
            <person name="Kallberg Y."/>
            <person name="Tangrot J."/>
            <person name="Rosling A."/>
        </authorList>
    </citation>
    <scope>NUCLEOTIDE SEQUENCE</scope>
    <source>
        <strain evidence="2">FL130A</strain>
    </source>
</reference>
<feature type="coiled-coil region" evidence="1">
    <location>
        <begin position="67"/>
        <end position="97"/>
    </location>
</feature>
<sequence length="152" mass="17918">MDEFVEKLNERINQWNKITHKGSEMLEQLCIQDHHSFDKSKTTAKDEQIFIEDGAKIELSCLIKELCSQLDHMYTDYNKMIKQLEQQEQEIEVLKRIVLCLSMFEQEYKLKKTINESLHSGSPPTVEQISTVVLTVWKTQPYVNEKLIKEIV</sequence>
<dbReference type="OrthoDB" id="2417398at2759"/>
<dbReference type="Proteomes" id="UP000789508">
    <property type="component" value="Unassembled WGS sequence"/>
</dbReference>
<keyword evidence="1" id="KW-0175">Coiled coil</keyword>
<name>A0A9N8ZZI7_9GLOM</name>
<dbReference type="AlphaFoldDB" id="A0A9N8ZZI7"/>
<evidence type="ECO:0000256" key="1">
    <source>
        <dbReference type="SAM" id="Coils"/>
    </source>
</evidence>
<accession>A0A9N8ZZI7</accession>